<gene>
    <name evidence="13" type="ORF">JKA74_10460</name>
</gene>
<dbReference type="GO" id="GO:0005886">
    <property type="term" value="C:plasma membrane"/>
    <property type="evidence" value="ECO:0007669"/>
    <property type="project" value="UniProtKB-SubCell"/>
</dbReference>
<keyword evidence="14" id="KW-1185">Reference proteome</keyword>
<dbReference type="InterPro" id="IPR051045">
    <property type="entry name" value="TonB-dependent_transducer"/>
</dbReference>
<feature type="transmembrane region" description="Helical" evidence="11">
    <location>
        <begin position="45"/>
        <end position="66"/>
    </location>
</feature>
<evidence type="ECO:0000256" key="10">
    <source>
        <dbReference type="SAM" id="MobiDB-lite"/>
    </source>
</evidence>
<dbReference type="Pfam" id="PF03544">
    <property type="entry name" value="TonB_C"/>
    <property type="match status" value="1"/>
</dbReference>
<evidence type="ECO:0000256" key="2">
    <source>
        <dbReference type="ARBA" id="ARBA00006555"/>
    </source>
</evidence>
<dbReference type="Gene3D" id="3.30.1150.10">
    <property type="match status" value="1"/>
</dbReference>
<keyword evidence="5" id="KW-0997">Cell inner membrane</keyword>
<reference evidence="13" key="1">
    <citation type="submission" date="2021-01" db="EMBL/GenBank/DDBJ databases">
        <title>Marivirga aurantiaca sp. nov., isolated from intertidal surface sediments.</title>
        <authorList>
            <person name="Zhang M."/>
        </authorList>
    </citation>
    <scope>NUCLEOTIDE SEQUENCE</scope>
    <source>
        <strain evidence="13">S37H4</strain>
    </source>
</reference>
<comment type="similarity">
    <text evidence="2">Belongs to the TonB family.</text>
</comment>
<evidence type="ECO:0000256" key="8">
    <source>
        <dbReference type="ARBA" id="ARBA00022989"/>
    </source>
</evidence>
<evidence type="ECO:0000256" key="7">
    <source>
        <dbReference type="ARBA" id="ARBA00022927"/>
    </source>
</evidence>
<keyword evidence="6 11" id="KW-0812">Transmembrane</keyword>
<dbReference type="AlphaFoldDB" id="A0A934WYQ5"/>
<evidence type="ECO:0000256" key="1">
    <source>
        <dbReference type="ARBA" id="ARBA00004383"/>
    </source>
</evidence>
<feature type="compositionally biased region" description="Basic and acidic residues" evidence="10">
    <location>
        <begin position="152"/>
        <end position="164"/>
    </location>
</feature>
<dbReference type="PROSITE" id="PS52015">
    <property type="entry name" value="TONB_CTD"/>
    <property type="match status" value="1"/>
</dbReference>
<evidence type="ECO:0000256" key="5">
    <source>
        <dbReference type="ARBA" id="ARBA00022519"/>
    </source>
</evidence>
<comment type="subcellular location">
    <subcellularLocation>
        <location evidence="1">Cell inner membrane</location>
        <topology evidence="1">Single-pass membrane protein</topology>
        <orientation evidence="1">Periplasmic side</orientation>
    </subcellularLocation>
</comment>
<organism evidence="13 14">
    <name type="scientific">Marivirga aurantiaca</name>
    <dbReference type="NCBI Taxonomy" id="2802615"/>
    <lineage>
        <taxon>Bacteria</taxon>
        <taxon>Pseudomonadati</taxon>
        <taxon>Bacteroidota</taxon>
        <taxon>Cytophagia</taxon>
        <taxon>Cytophagales</taxon>
        <taxon>Marivirgaceae</taxon>
        <taxon>Marivirga</taxon>
    </lineage>
</organism>
<dbReference type="InterPro" id="IPR037682">
    <property type="entry name" value="TonB_C"/>
</dbReference>
<comment type="caution">
    <text evidence="13">The sequence shown here is derived from an EMBL/GenBank/DDBJ whole genome shotgun (WGS) entry which is preliminary data.</text>
</comment>
<keyword evidence="3" id="KW-0813">Transport</keyword>
<keyword evidence="9 11" id="KW-0472">Membrane</keyword>
<dbReference type="InterPro" id="IPR006260">
    <property type="entry name" value="TonB/TolA_C"/>
</dbReference>
<feature type="region of interest" description="Disordered" evidence="10">
    <location>
        <begin position="69"/>
        <end position="164"/>
    </location>
</feature>
<dbReference type="Proteomes" id="UP000611723">
    <property type="component" value="Unassembled WGS sequence"/>
</dbReference>
<evidence type="ECO:0000256" key="11">
    <source>
        <dbReference type="SAM" id="Phobius"/>
    </source>
</evidence>
<dbReference type="SUPFAM" id="SSF74653">
    <property type="entry name" value="TolA/TonB C-terminal domain"/>
    <property type="match status" value="1"/>
</dbReference>
<evidence type="ECO:0000313" key="14">
    <source>
        <dbReference type="Proteomes" id="UP000611723"/>
    </source>
</evidence>
<evidence type="ECO:0000256" key="4">
    <source>
        <dbReference type="ARBA" id="ARBA00022475"/>
    </source>
</evidence>
<dbReference type="RefSeq" id="WP_201431144.1">
    <property type="nucleotide sequence ID" value="NZ_JAEQBW010000004.1"/>
</dbReference>
<keyword evidence="7" id="KW-0653">Protein transport</keyword>
<feature type="domain" description="TonB C-terminal" evidence="12">
    <location>
        <begin position="178"/>
        <end position="273"/>
    </location>
</feature>
<evidence type="ECO:0000256" key="3">
    <source>
        <dbReference type="ARBA" id="ARBA00022448"/>
    </source>
</evidence>
<dbReference type="GO" id="GO:0055085">
    <property type="term" value="P:transmembrane transport"/>
    <property type="evidence" value="ECO:0007669"/>
    <property type="project" value="InterPro"/>
</dbReference>
<proteinExistence type="inferred from homology"/>
<protein>
    <submittedName>
        <fullName evidence="13">TonB family protein</fullName>
    </submittedName>
</protein>
<evidence type="ECO:0000259" key="12">
    <source>
        <dbReference type="PROSITE" id="PS52015"/>
    </source>
</evidence>
<dbReference type="GO" id="GO:0015031">
    <property type="term" value="P:protein transport"/>
    <property type="evidence" value="ECO:0007669"/>
    <property type="project" value="UniProtKB-KW"/>
</dbReference>
<name>A0A934WYQ5_9BACT</name>
<evidence type="ECO:0000256" key="9">
    <source>
        <dbReference type="ARBA" id="ARBA00023136"/>
    </source>
</evidence>
<keyword evidence="8 11" id="KW-1133">Transmembrane helix</keyword>
<evidence type="ECO:0000313" key="13">
    <source>
        <dbReference type="EMBL" id="MBK6265459.1"/>
    </source>
</evidence>
<dbReference type="EMBL" id="JAEQBW010000004">
    <property type="protein sequence ID" value="MBK6265459.1"/>
    <property type="molecule type" value="Genomic_DNA"/>
</dbReference>
<dbReference type="PANTHER" id="PTHR33446">
    <property type="entry name" value="PROTEIN TONB-RELATED"/>
    <property type="match status" value="1"/>
</dbReference>
<accession>A0A934WYQ5</accession>
<sequence>MKPKYRFTNNAPQLTDQEIEASKDFKSLMGRRTHALKKRQKYQKITIKAGISVLLISLIGSGVFVLNNFNSKPEKKNSPIAKVDSTTDEIIHEETQPIAKDETTNKVETENEKTAIQKEKSELVKKDSPKPEATQQKLEDKPITESEQPTSKPDKKGNIGEERSLTESKFENAYPLIGIDSLTAYLNANLKYPESVDKSLEIKGTVIVLFTIDTLGRASGLQIQKSLGKEFDEASIKLIKNMPPWQPATRNGQPVSSQVSIPLTFNLDKKQSH</sequence>
<dbReference type="NCBIfam" id="TIGR01352">
    <property type="entry name" value="tonB_Cterm"/>
    <property type="match status" value="1"/>
</dbReference>
<evidence type="ECO:0000256" key="6">
    <source>
        <dbReference type="ARBA" id="ARBA00022692"/>
    </source>
</evidence>
<feature type="compositionally biased region" description="Basic and acidic residues" evidence="10">
    <location>
        <begin position="89"/>
        <end position="130"/>
    </location>
</feature>
<keyword evidence="4" id="KW-1003">Cell membrane</keyword>